<reference evidence="1" key="1">
    <citation type="submission" date="2022-07" db="EMBL/GenBank/DDBJ databases">
        <title>Phylogenomic reconstructions and comparative analyses of Kickxellomycotina fungi.</title>
        <authorList>
            <person name="Reynolds N.K."/>
            <person name="Stajich J.E."/>
            <person name="Barry K."/>
            <person name="Grigoriev I.V."/>
            <person name="Crous P."/>
            <person name="Smith M.E."/>
        </authorList>
    </citation>
    <scope>NUCLEOTIDE SEQUENCE</scope>
    <source>
        <strain evidence="1">BCRC 34191</strain>
    </source>
</reference>
<gene>
    <name evidence="1" type="ORF">GGI18_002901</name>
</gene>
<comment type="caution">
    <text evidence="1">The sequence shown here is derived from an EMBL/GenBank/DDBJ whole genome shotgun (WGS) entry which is preliminary data.</text>
</comment>
<evidence type="ECO:0000313" key="2">
    <source>
        <dbReference type="Proteomes" id="UP001140066"/>
    </source>
</evidence>
<dbReference type="Proteomes" id="UP001140066">
    <property type="component" value="Unassembled WGS sequence"/>
</dbReference>
<sequence length="415" mass="44766">MFLGLRRLSSVAPQLKLRQYSDIAAQVRQIVHPSEYTQIEQTKYVAQQARLQGEDIGERLRADAKQQNERALLRLDTIFKSVAKNQSSSASDFSSVLEGYQTLGSAPQCVKVLQAMRLAGYCATPAQLGSALELANTSRSAIEIAEVGEEMRANGMALDDGVYDSYMIESLAARSCAEHAYAVYMEARGQGKRVISRPAYSYLVIALASSGECDLALEVMCDAEAASVALAEPTYRALLRGAGRHMHYEAFTAAYSHLTTVTGAQLTETDYCSGLAVAARAADPALAASIVRRMRSAGYPLSEYHLEPMFDALVGAKKWSAAFRALATMREAELATTKTSLGSLTRALTVDDKQAEQLADSVHAELVSAARASPRALDTITLNAIIAGLSLSGCVEAAADRLRRWYTSVPRDADS</sequence>
<feature type="non-terminal residue" evidence="1">
    <location>
        <position position="415"/>
    </location>
</feature>
<evidence type="ECO:0000313" key="1">
    <source>
        <dbReference type="EMBL" id="KAJ2788532.1"/>
    </source>
</evidence>
<name>A0ACC1KE87_9FUNG</name>
<organism evidence="1 2">
    <name type="scientific">Coemansia linderi</name>
    <dbReference type="NCBI Taxonomy" id="2663919"/>
    <lineage>
        <taxon>Eukaryota</taxon>
        <taxon>Fungi</taxon>
        <taxon>Fungi incertae sedis</taxon>
        <taxon>Zoopagomycota</taxon>
        <taxon>Kickxellomycotina</taxon>
        <taxon>Kickxellomycetes</taxon>
        <taxon>Kickxellales</taxon>
        <taxon>Kickxellaceae</taxon>
        <taxon>Coemansia</taxon>
    </lineage>
</organism>
<dbReference type="EMBL" id="JANBUK010000832">
    <property type="protein sequence ID" value="KAJ2788532.1"/>
    <property type="molecule type" value="Genomic_DNA"/>
</dbReference>
<proteinExistence type="predicted"/>
<protein>
    <submittedName>
        <fullName evidence="1">Uncharacterized protein</fullName>
    </submittedName>
</protein>
<accession>A0ACC1KE87</accession>
<keyword evidence="2" id="KW-1185">Reference proteome</keyword>